<dbReference type="AlphaFoldDB" id="A0A3S5CKX7"/>
<reference evidence="2" key="1">
    <citation type="submission" date="2018-11" db="EMBL/GenBank/DDBJ databases">
        <authorList>
            <consortium name="Pathogen Informatics"/>
        </authorList>
    </citation>
    <scope>NUCLEOTIDE SEQUENCE</scope>
</reference>
<keyword evidence="1" id="KW-0175">Coiled coil</keyword>
<accession>A0A3S5CKX7</accession>
<comment type="caution">
    <text evidence="2">The sequence shown here is derived from an EMBL/GenBank/DDBJ whole genome shotgun (WGS) entry which is preliminary data.</text>
</comment>
<dbReference type="Proteomes" id="UP000784294">
    <property type="component" value="Unassembled WGS sequence"/>
</dbReference>
<keyword evidence="3" id="KW-1185">Reference proteome</keyword>
<sequence length="84" mass="10111">MRYSSHFFYASILLTFYDNPFLSVSTFLQLEEKDEVIEAKEEQIRDMRNRLEQTRKMNDALRNLMERDPEEKTVSLISYKLALL</sequence>
<proteinExistence type="predicted"/>
<feature type="coiled-coil region" evidence="1">
    <location>
        <begin position="30"/>
        <end position="64"/>
    </location>
</feature>
<dbReference type="EMBL" id="CAAALY010030305">
    <property type="protein sequence ID" value="VEL16901.1"/>
    <property type="molecule type" value="Genomic_DNA"/>
</dbReference>
<evidence type="ECO:0000313" key="3">
    <source>
        <dbReference type="Proteomes" id="UP000784294"/>
    </source>
</evidence>
<name>A0A3S5CKX7_9PLAT</name>
<protein>
    <submittedName>
        <fullName evidence="2">Uncharacterized protein</fullName>
    </submittedName>
</protein>
<evidence type="ECO:0000313" key="2">
    <source>
        <dbReference type="EMBL" id="VEL16901.1"/>
    </source>
</evidence>
<organism evidence="2 3">
    <name type="scientific">Protopolystoma xenopodis</name>
    <dbReference type="NCBI Taxonomy" id="117903"/>
    <lineage>
        <taxon>Eukaryota</taxon>
        <taxon>Metazoa</taxon>
        <taxon>Spiralia</taxon>
        <taxon>Lophotrochozoa</taxon>
        <taxon>Platyhelminthes</taxon>
        <taxon>Monogenea</taxon>
        <taxon>Polyopisthocotylea</taxon>
        <taxon>Polystomatidea</taxon>
        <taxon>Polystomatidae</taxon>
        <taxon>Protopolystoma</taxon>
    </lineage>
</organism>
<evidence type="ECO:0000256" key="1">
    <source>
        <dbReference type="SAM" id="Coils"/>
    </source>
</evidence>
<gene>
    <name evidence="2" type="ORF">PXEA_LOCUS10341</name>
</gene>